<protein>
    <recommendedName>
        <fullName evidence="11">Immunoglobulin V-set domain-containing protein</fullName>
    </recommendedName>
</protein>
<evidence type="ECO:0000256" key="3">
    <source>
        <dbReference type="ARBA" id="ARBA00022729"/>
    </source>
</evidence>
<keyword evidence="2" id="KW-1003">Cell membrane</keyword>
<keyword evidence="5" id="KW-1015">Disulfide bond</keyword>
<dbReference type="GO" id="GO:0042101">
    <property type="term" value="C:T cell receptor complex"/>
    <property type="evidence" value="ECO:0007669"/>
    <property type="project" value="UniProtKB-KW"/>
</dbReference>
<dbReference type="Proteomes" id="UP000011080">
    <property type="component" value="Unassembled WGS sequence"/>
</dbReference>
<dbReference type="PANTHER" id="PTHR19339">
    <property type="entry name" value="T CELL RECEPTOR ALPHA VARIABLE 39"/>
    <property type="match status" value="1"/>
</dbReference>
<organism evidence="9 10">
    <name type="scientific">Bos mutus</name>
    <name type="common">wild yak</name>
    <dbReference type="NCBI Taxonomy" id="72004"/>
    <lineage>
        <taxon>Eukaryota</taxon>
        <taxon>Metazoa</taxon>
        <taxon>Chordata</taxon>
        <taxon>Craniata</taxon>
        <taxon>Vertebrata</taxon>
        <taxon>Euteleostomi</taxon>
        <taxon>Mammalia</taxon>
        <taxon>Eutheria</taxon>
        <taxon>Laurasiatheria</taxon>
        <taxon>Artiodactyla</taxon>
        <taxon>Ruminantia</taxon>
        <taxon>Pecora</taxon>
        <taxon>Bovidae</taxon>
        <taxon>Bovinae</taxon>
        <taxon>Bos</taxon>
    </lineage>
</organism>
<proteinExistence type="predicted"/>
<reference evidence="9 10" key="1">
    <citation type="journal article" date="2012" name="Nat. Genet.">
        <title>The yak genome and adaptation to life at high altitude.</title>
        <authorList>
            <person name="Qiu Q."/>
            <person name="Zhang G."/>
            <person name="Ma T."/>
            <person name="Qian W."/>
            <person name="Wang J."/>
            <person name="Ye Z."/>
            <person name="Cao C."/>
            <person name="Hu Q."/>
            <person name="Kim J."/>
            <person name="Larkin D.M."/>
            <person name="Auvil L."/>
            <person name="Capitanu B."/>
            <person name="Ma J."/>
            <person name="Lewin H.A."/>
            <person name="Qian X."/>
            <person name="Lang Y."/>
            <person name="Zhou R."/>
            <person name="Wang L."/>
            <person name="Wang K."/>
            <person name="Xia J."/>
            <person name="Liao S."/>
            <person name="Pan S."/>
            <person name="Lu X."/>
            <person name="Hou H."/>
            <person name="Wang Y."/>
            <person name="Zang X."/>
            <person name="Yin Y."/>
            <person name="Ma H."/>
            <person name="Zhang J."/>
            <person name="Wang Z."/>
            <person name="Zhang Y."/>
            <person name="Zhang D."/>
            <person name="Yonezawa T."/>
            <person name="Hasegawa M."/>
            <person name="Zhong Y."/>
            <person name="Liu W."/>
            <person name="Zhang Y."/>
            <person name="Huang Z."/>
            <person name="Zhang S."/>
            <person name="Long R."/>
            <person name="Yang H."/>
            <person name="Wang J."/>
            <person name="Lenstra J.A."/>
            <person name="Cooper D.N."/>
            <person name="Wu Y."/>
            <person name="Wang J."/>
            <person name="Shi P."/>
            <person name="Wang J."/>
            <person name="Liu J."/>
        </authorList>
    </citation>
    <scope>NUCLEOTIDE SEQUENCE [LARGE SCALE GENOMIC DNA]</scope>
    <source>
        <strain evidence="10">yakQH1</strain>
    </source>
</reference>
<feature type="chain" id="PRO_5003991542" description="Immunoglobulin V-set domain-containing protein" evidence="8">
    <location>
        <begin position="22"/>
        <end position="83"/>
    </location>
</feature>
<dbReference type="InterPro" id="IPR013783">
    <property type="entry name" value="Ig-like_fold"/>
</dbReference>
<accession>L8HQL5</accession>
<feature type="non-terminal residue" evidence="9">
    <location>
        <position position="1"/>
    </location>
</feature>
<evidence type="ECO:0008006" key="11">
    <source>
        <dbReference type="Google" id="ProtNLM"/>
    </source>
</evidence>
<gene>
    <name evidence="9" type="ORF">M91_17829</name>
</gene>
<dbReference type="PANTHER" id="PTHR19339:SF2">
    <property type="entry name" value="T CELL RECEPTOR ALPHA VARIABLE 22"/>
    <property type="match status" value="1"/>
</dbReference>
<keyword evidence="7" id="KW-1064">Adaptive immunity</keyword>
<keyword evidence="6" id="KW-0325">Glycoprotein</keyword>
<keyword evidence="7" id="KW-1279">T cell receptor</keyword>
<dbReference type="InterPro" id="IPR051896">
    <property type="entry name" value="TCR_alpha_variable"/>
</dbReference>
<evidence type="ECO:0000313" key="9">
    <source>
        <dbReference type="EMBL" id="ELR45292.1"/>
    </source>
</evidence>
<evidence type="ECO:0000256" key="1">
    <source>
        <dbReference type="ARBA" id="ARBA00004236"/>
    </source>
</evidence>
<comment type="subcellular location">
    <subcellularLocation>
        <location evidence="1">Cell membrane</location>
    </subcellularLocation>
</comment>
<evidence type="ECO:0000256" key="4">
    <source>
        <dbReference type="ARBA" id="ARBA00023136"/>
    </source>
</evidence>
<sequence>MKRLVGTVLGLLFAQVCCVQGVDVEQSPPALSLQEGANSTLWSNFSTFPQSVNWYLKNPGGHLINLVYIPSGTKHDRRLKGTS</sequence>
<evidence type="ECO:0000256" key="5">
    <source>
        <dbReference type="ARBA" id="ARBA00023157"/>
    </source>
</evidence>
<evidence type="ECO:0000256" key="6">
    <source>
        <dbReference type="ARBA" id="ARBA00023180"/>
    </source>
</evidence>
<keyword evidence="7" id="KW-0391">Immunity</keyword>
<dbReference type="InterPro" id="IPR036179">
    <property type="entry name" value="Ig-like_dom_sf"/>
</dbReference>
<evidence type="ECO:0000313" key="10">
    <source>
        <dbReference type="Proteomes" id="UP000011080"/>
    </source>
</evidence>
<evidence type="ECO:0000256" key="2">
    <source>
        <dbReference type="ARBA" id="ARBA00022475"/>
    </source>
</evidence>
<feature type="signal peptide" evidence="8">
    <location>
        <begin position="1"/>
        <end position="21"/>
    </location>
</feature>
<dbReference type="AlphaFoldDB" id="L8HQL5"/>
<dbReference type="Gene3D" id="2.60.40.10">
    <property type="entry name" value="Immunoglobulins"/>
    <property type="match status" value="1"/>
</dbReference>
<dbReference type="SUPFAM" id="SSF48726">
    <property type="entry name" value="Immunoglobulin"/>
    <property type="match status" value="1"/>
</dbReference>
<evidence type="ECO:0000256" key="7">
    <source>
        <dbReference type="ARBA" id="ARBA00043266"/>
    </source>
</evidence>
<dbReference type="EMBL" id="JH884341">
    <property type="protein sequence ID" value="ELR45292.1"/>
    <property type="molecule type" value="Genomic_DNA"/>
</dbReference>
<name>L8HQL5_9CETA</name>
<keyword evidence="3 8" id="KW-0732">Signal</keyword>
<evidence type="ECO:0000256" key="8">
    <source>
        <dbReference type="SAM" id="SignalP"/>
    </source>
</evidence>
<keyword evidence="4" id="KW-0472">Membrane</keyword>